<dbReference type="Pfam" id="PF10613">
    <property type="entry name" value="Lig_chan-Glu_bd"/>
    <property type="match status" value="1"/>
</dbReference>
<dbReference type="PRINTS" id="PR00177">
    <property type="entry name" value="NMDARECEPTOR"/>
</dbReference>
<feature type="domain" description="Ionotropic glutamate receptor C-terminal" evidence="26">
    <location>
        <begin position="269"/>
        <end position="625"/>
    </location>
</feature>
<dbReference type="OMA" id="EMHAYMK"/>
<dbReference type="SUPFAM" id="SSF53850">
    <property type="entry name" value="Periplasmic binding protein-like II"/>
    <property type="match status" value="1"/>
</dbReference>
<feature type="binding site" evidence="22">
    <location>
        <position position="517"/>
    </location>
    <ligand>
        <name>L-glutamate</name>
        <dbReference type="ChEBI" id="CHEBI:29985"/>
    </ligand>
</feature>
<dbReference type="GeneTree" id="ENSGT00940000156964"/>
<evidence type="ECO:0000256" key="5">
    <source>
        <dbReference type="ARBA" id="ARBA00022729"/>
    </source>
</evidence>
<comment type="subcellular location">
    <subcellularLocation>
        <location evidence="18 25">Postsynaptic cell membrane</location>
        <topology evidence="18 25">Multi-pass membrane protein</topology>
    </subcellularLocation>
</comment>
<comment type="catalytic activity">
    <reaction evidence="21">
        <text>Ca(2+)(in) = Ca(2+)(out)</text>
        <dbReference type="Rhea" id="RHEA:29671"/>
        <dbReference type="ChEBI" id="CHEBI:29108"/>
    </reaction>
</comment>
<dbReference type="GO" id="GO:0004972">
    <property type="term" value="F:NMDA glutamate receptor activity"/>
    <property type="evidence" value="ECO:0007669"/>
    <property type="project" value="Ensembl"/>
</dbReference>
<comment type="function">
    <text evidence="25">Receptor for glutamate that functions as a ligand-gated ion channel in the central nervous system and plays an important role in excitatory synaptic transmission. L-glutamate acts as an excitatory neurotransmitter at many synapses in the central nervous system.</text>
</comment>
<dbReference type="GO" id="GO:0098839">
    <property type="term" value="C:postsynaptic density membrane"/>
    <property type="evidence" value="ECO:0007669"/>
    <property type="project" value="Ensembl"/>
</dbReference>
<evidence type="ECO:0000256" key="13">
    <source>
        <dbReference type="ARBA" id="ARBA00023170"/>
    </source>
</evidence>
<evidence type="ECO:0000256" key="7">
    <source>
        <dbReference type="ARBA" id="ARBA00022842"/>
    </source>
</evidence>
<dbReference type="GO" id="GO:1904315">
    <property type="term" value="F:transmitter-gated monoatomic ion channel activity involved in regulation of postsynaptic membrane potential"/>
    <property type="evidence" value="ECO:0007669"/>
    <property type="project" value="Ensembl"/>
</dbReference>
<keyword evidence="10 25" id="KW-0406">Ion transport</keyword>
<dbReference type="GO" id="GO:0097553">
    <property type="term" value="P:calcium ion transmembrane import into cytosol"/>
    <property type="evidence" value="ECO:0007669"/>
    <property type="project" value="Ensembl"/>
</dbReference>
<keyword evidence="11 25" id="KW-0472">Membrane</keyword>
<dbReference type="GO" id="GO:0098978">
    <property type="term" value="C:glutamatergic synapse"/>
    <property type="evidence" value="ECO:0007669"/>
    <property type="project" value="Ensembl"/>
</dbReference>
<accession>A0A2K5ZGZ0</accession>
<feature type="site" description="Interaction with the cone snail toxin Con-ikot-ikot" evidence="23">
    <location>
        <position position="315"/>
    </location>
</feature>
<evidence type="ECO:0000256" key="3">
    <source>
        <dbReference type="ARBA" id="ARBA00022553"/>
    </source>
</evidence>
<evidence type="ECO:0000256" key="16">
    <source>
        <dbReference type="ARBA" id="ARBA00023286"/>
    </source>
</evidence>
<evidence type="ECO:0000256" key="4">
    <source>
        <dbReference type="ARBA" id="ARBA00022692"/>
    </source>
</evidence>
<dbReference type="Gene3D" id="3.40.50.2300">
    <property type="match status" value="1"/>
</dbReference>
<dbReference type="SMART" id="SM00079">
    <property type="entry name" value="PBPe"/>
    <property type="match status" value="1"/>
</dbReference>
<feature type="transmembrane region" description="Helical" evidence="25">
    <location>
        <begin position="456"/>
        <end position="481"/>
    </location>
</feature>
<feature type="binding site" evidence="22">
    <location>
        <position position="340"/>
    </location>
    <ligand>
        <name>L-glutamate</name>
        <dbReference type="ChEBI" id="CHEBI:29985"/>
    </ligand>
</feature>
<evidence type="ECO:0000259" key="27">
    <source>
        <dbReference type="SMART" id="SM00918"/>
    </source>
</evidence>
<sequence length="702" mass="76895">MGGALGPALLLTSLFGAWAGPGPGQGMTVAVVFGSSGPPQAQVRARLTPQSFLDLPLEIQPLTVGVNNTNPSSLLTQICGLLGAARVHGIVFEDNVGTEAVAQILDFISSQTHVPILSISGGSAVVLSPKVHVQTHVPSCLRPGTRLGRAMAMGMTAHVLDERHSGLPSHCVWMRGRQGAGPPLAVGLRPQPSSCLLPSMVGRWEHGVLYMKYPVWPRYSASLQPVVDSRHLTVATLEERPFVIVESPDPGTGGCVPNTVPCRRQSNHTFSSGDVAPYTKLCCKGFCIDILKKLARVVKFSYDLYLVTNGKHGKRVRGVWNGMIGEVYYKRADMAIGSLTINEERSEIVDFSVPFVETGISVMVARSNGTVSPSAFLEPYSPAVWVMMFVMCLTVVAITVFMFEYFSPVSYNQNLTRGKKSGGPSFTIGKSVWLLWALVFNNSVPIENPRGTTSKIMVLVWAFFAVIFLASYTANLAAFMIQEQYIDTVSGLSDKKFQRPQDQYPPFRFGTVPNGSTERNIRSNYRDMHTHMVKFNQRSVEDALTSLKMGKLDAFIYDAAVLNYMAGKDEGCKLVTIGSGKVFATTGYGIAMQKDSHWKRAIDLALLQFLGDGETQKLETVWLSGICQNEKNEVMSSKLDIDNMAGVFYMLLVAMGLALLVFAWEHLVYWKLRHSVPNTSQLDFLLAFSRVGAHPSPHKPKL</sequence>
<dbReference type="PANTHER" id="PTHR18966">
    <property type="entry name" value="IONOTROPIC GLUTAMATE RECEPTOR"/>
    <property type="match status" value="1"/>
</dbReference>
<comment type="similarity">
    <text evidence="25">Belongs to the glutamate-gated ion channel (TC 1.A.10.1) family.</text>
</comment>
<dbReference type="Proteomes" id="UP000233140">
    <property type="component" value="Unassembled WGS sequence"/>
</dbReference>
<feature type="signal peptide" evidence="25">
    <location>
        <begin position="1"/>
        <end position="19"/>
    </location>
</feature>
<feature type="binding site" evidence="22">
    <location>
        <position position="345"/>
    </location>
    <ligand>
        <name>L-glutamate</name>
        <dbReference type="ChEBI" id="CHEBI:29985"/>
    </ligand>
</feature>
<evidence type="ECO:0000256" key="10">
    <source>
        <dbReference type="ARBA" id="ARBA00023065"/>
    </source>
</evidence>
<keyword evidence="14" id="KW-0325">Glycoprotein</keyword>
<evidence type="ECO:0000256" key="23">
    <source>
        <dbReference type="PIRSR" id="PIRSR601508-2"/>
    </source>
</evidence>
<feature type="binding site" evidence="22">
    <location>
        <position position="558"/>
    </location>
    <ligand>
        <name>L-glutamate</name>
        <dbReference type="ChEBI" id="CHEBI:29985"/>
    </ligand>
</feature>
<comment type="catalytic activity">
    <reaction evidence="20">
        <text>Na(+)(in) = Na(+)(out)</text>
        <dbReference type="Rhea" id="RHEA:34963"/>
        <dbReference type="ChEBI" id="CHEBI:29101"/>
    </reaction>
</comment>
<dbReference type="GO" id="GO:0060079">
    <property type="term" value="P:excitatory postsynaptic potential"/>
    <property type="evidence" value="ECO:0007669"/>
    <property type="project" value="Ensembl"/>
</dbReference>
<evidence type="ECO:0000256" key="25">
    <source>
        <dbReference type="RuleBase" id="RU367118"/>
    </source>
</evidence>
<dbReference type="GO" id="GO:0033058">
    <property type="term" value="P:directional locomotion"/>
    <property type="evidence" value="ECO:0007669"/>
    <property type="project" value="Ensembl"/>
</dbReference>
<dbReference type="Gene3D" id="3.40.190.10">
    <property type="entry name" value="Periplasmic binding protein-like II"/>
    <property type="match status" value="2"/>
</dbReference>
<name>A0A2K5ZGZ0_MANLE</name>
<keyword evidence="5 25" id="KW-0732">Signal</keyword>
<feature type="site" description="Interaction with the cone snail toxin Con-ikot-ikot" evidence="23">
    <location>
        <position position="522"/>
    </location>
</feature>
<feature type="chain" id="PRO_5027134044" description="Glutamate receptor" evidence="25">
    <location>
        <begin position="20"/>
        <end position="702"/>
    </location>
</feature>
<evidence type="ECO:0000256" key="11">
    <source>
        <dbReference type="ARBA" id="ARBA00023136"/>
    </source>
</evidence>
<reference evidence="28" key="1">
    <citation type="submission" date="2025-08" db="UniProtKB">
        <authorList>
            <consortium name="Ensembl"/>
        </authorList>
    </citation>
    <scope>IDENTIFICATION</scope>
</reference>
<feature type="binding site" evidence="22">
    <location>
        <position position="516"/>
    </location>
    <ligand>
        <name>L-glutamate</name>
        <dbReference type="ChEBI" id="CHEBI:29985"/>
    </ligand>
</feature>
<organism evidence="28 29">
    <name type="scientific">Mandrillus leucophaeus</name>
    <name type="common">Drill</name>
    <name type="synonym">Papio leucophaeus</name>
    <dbReference type="NCBI Taxonomy" id="9568"/>
    <lineage>
        <taxon>Eukaryota</taxon>
        <taxon>Metazoa</taxon>
        <taxon>Chordata</taxon>
        <taxon>Craniata</taxon>
        <taxon>Vertebrata</taxon>
        <taxon>Euteleostomi</taxon>
        <taxon>Mammalia</taxon>
        <taxon>Eutheria</taxon>
        <taxon>Euarchontoglires</taxon>
        <taxon>Primates</taxon>
        <taxon>Haplorrhini</taxon>
        <taxon>Catarrhini</taxon>
        <taxon>Cercopithecidae</taxon>
        <taxon>Cercopithecinae</taxon>
        <taxon>Mandrillus</taxon>
    </lineage>
</organism>
<dbReference type="AlphaFoldDB" id="A0A2K5ZGZ0"/>
<proteinExistence type="inferred from homology"/>
<dbReference type="FunFam" id="3.40.190.10:FF:000026">
    <property type="entry name" value="Glutamate ionotropic receptor NMDA type subunit 2A"/>
    <property type="match status" value="1"/>
</dbReference>
<evidence type="ECO:0000256" key="12">
    <source>
        <dbReference type="ARBA" id="ARBA00023157"/>
    </source>
</evidence>
<dbReference type="Ensembl" id="ENSMLET00000050628.1">
    <property type="protein sequence ID" value="ENSMLEP00000027084.1"/>
    <property type="gene ID" value="ENSMLEG00000037748.1"/>
</dbReference>
<feature type="transmembrane region" description="Helical" evidence="25">
    <location>
        <begin position="427"/>
        <end position="444"/>
    </location>
</feature>
<keyword evidence="8 25" id="KW-1133">Transmembrane helix</keyword>
<keyword evidence="9 25" id="KW-0770">Synapse</keyword>
<keyword evidence="7" id="KW-0460">Magnesium</keyword>
<keyword evidence="15 25" id="KW-0628">Postsynaptic cell membrane</keyword>
<keyword evidence="1 25" id="KW-0813">Transport</keyword>
<protein>
    <recommendedName>
        <fullName evidence="25">Glutamate receptor</fullName>
    </recommendedName>
</protein>
<gene>
    <name evidence="28" type="primary">GRIN2C</name>
</gene>
<dbReference type="Pfam" id="PF00060">
    <property type="entry name" value="Lig_chan"/>
    <property type="match status" value="1"/>
</dbReference>
<dbReference type="InterPro" id="IPR001508">
    <property type="entry name" value="Iono_Glu_rcpt_met"/>
</dbReference>
<evidence type="ECO:0000256" key="24">
    <source>
        <dbReference type="PIRSR" id="PIRSR601508-3"/>
    </source>
</evidence>
<feature type="site" description="Crucial to convey clamshell closure to channel opening" evidence="23">
    <location>
        <position position="489"/>
    </location>
</feature>
<evidence type="ECO:0000256" key="19">
    <source>
        <dbReference type="ARBA" id="ARBA00034430"/>
    </source>
</evidence>
<evidence type="ECO:0000256" key="1">
    <source>
        <dbReference type="ARBA" id="ARBA00022448"/>
    </source>
</evidence>
<dbReference type="GO" id="GO:0017146">
    <property type="term" value="C:NMDA selective glutamate receptor complex"/>
    <property type="evidence" value="ECO:0007669"/>
    <property type="project" value="Ensembl"/>
</dbReference>
<dbReference type="GO" id="GO:0042177">
    <property type="term" value="P:negative regulation of protein catabolic process"/>
    <property type="evidence" value="ECO:0007669"/>
    <property type="project" value="Ensembl"/>
</dbReference>
<dbReference type="InterPro" id="IPR019594">
    <property type="entry name" value="Glu/Gly-bd"/>
</dbReference>
<feature type="disulfide bond" evidence="24">
    <location>
        <begin position="572"/>
        <end position="627"/>
    </location>
</feature>
<dbReference type="FunFam" id="3.40.190.10:FF:000007">
    <property type="entry name" value="Putative glutamate receptor ionotropic NMDA 2B"/>
    <property type="match status" value="1"/>
</dbReference>
<evidence type="ECO:0000256" key="15">
    <source>
        <dbReference type="ARBA" id="ARBA00023257"/>
    </source>
</evidence>
<evidence type="ECO:0000256" key="8">
    <source>
        <dbReference type="ARBA" id="ARBA00022989"/>
    </source>
</evidence>
<keyword evidence="17 25" id="KW-0407">Ion channel</keyword>
<dbReference type="GO" id="GO:0050885">
    <property type="term" value="P:neuromuscular process controlling balance"/>
    <property type="evidence" value="ECO:0007669"/>
    <property type="project" value="Ensembl"/>
</dbReference>
<comment type="catalytic activity">
    <reaction evidence="19">
        <text>K(+)(in) = K(+)(out)</text>
        <dbReference type="Rhea" id="RHEA:29463"/>
        <dbReference type="ChEBI" id="CHEBI:29103"/>
    </reaction>
</comment>
<evidence type="ECO:0000313" key="28">
    <source>
        <dbReference type="Ensembl" id="ENSMLEP00000027084.1"/>
    </source>
</evidence>
<keyword evidence="16 25" id="KW-1071">Ligand-gated ion channel</keyword>
<evidence type="ECO:0000256" key="17">
    <source>
        <dbReference type="ARBA" id="ARBA00023303"/>
    </source>
</evidence>
<dbReference type="GO" id="GO:1903539">
    <property type="term" value="P:protein localization to postsynaptic membrane"/>
    <property type="evidence" value="ECO:0007669"/>
    <property type="project" value="Ensembl"/>
</dbReference>
<evidence type="ECO:0000259" key="26">
    <source>
        <dbReference type="SMART" id="SM00079"/>
    </source>
</evidence>
<dbReference type="InterPro" id="IPR001320">
    <property type="entry name" value="Iontro_rcpt_C"/>
</dbReference>
<dbReference type="CDD" id="cd13718">
    <property type="entry name" value="PBP2_iGluR_NMDA_Nr2"/>
    <property type="match status" value="1"/>
</dbReference>
<feature type="transmembrane region" description="Helical" evidence="25">
    <location>
        <begin position="645"/>
        <end position="664"/>
    </location>
</feature>
<feature type="domain" description="Ionotropic glutamate receptor L-glutamate and glycine-binding" evidence="27">
    <location>
        <begin position="277"/>
        <end position="329"/>
    </location>
</feature>
<evidence type="ECO:0000313" key="29">
    <source>
        <dbReference type="Proteomes" id="UP000233140"/>
    </source>
</evidence>
<dbReference type="GO" id="GO:0009611">
    <property type="term" value="P:response to wounding"/>
    <property type="evidence" value="ECO:0007669"/>
    <property type="project" value="Ensembl"/>
</dbReference>
<evidence type="ECO:0000256" key="6">
    <source>
        <dbReference type="ARBA" id="ARBA00022837"/>
    </source>
</evidence>
<keyword evidence="3" id="KW-0597">Phosphoprotein</keyword>
<evidence type="ECO:0000256" key="2">
    <source>
        <dbReference type="ARBA" id="ARBA00022475"/>
    </source>
</evidence>
<feature type="transmembrane region" description="Helical" evidence="25">
    <location>
        <begin position="383"/>
        <end position="406"/>
    </location>
</feature>
<dbReference type="GO" id="GO:0005261">
    <property type="term" value="F:monoatomic cation channel activity"/>
    <property type="evidence" value="ECO:0007669"/>
    <property type="project" value="Ensembl"/>
</dbReference>
<evidence type="ECO:0000256" key="22">
    <source>
        <dbReference type="PIRSR" id="PIRSR601508-1"/>
    </source>
</evidence>
<dbReference type="STRING" id="9568.ENSMLEP00000027084"/>
<keyword evidence="12 24" id="KW-1015">Disulfide bond</keyword>
<evidence type="ECO:0000256" key="20">
    <source>
        <dbReference type="ARBA" id="ARBA00036239"/>
    </source>
</evidence>
<keyword evidence="29" id="KW-1185">Reference proteome</keyword>
<dbReference type="InterPro" id="IPR015683">
    <property type="entry name" value="Ionotropic_Glu_rcpt"/>
</dbReference>
<keyword evidence="6" id="KW-0106">Calcium</keyword>
<dbReference type="GO" id="GO:0048167">
    <property type="term" value="P:regulation of synaptic plasticity"/>
    <property type="evidence" value="ECO:0007669"/>
    <property type="project" value="Ensembl"/>
</dbReference>
<evidence type="ECO:0000256" key="21">
    <source>
        <dbReference type="ARBA" id="ARBA00036634"/>
    </source>
</evidence>
<evidence type="ECO:0000256" key="14">
    <source>
        <dbReference type="ARBA" id="ARBA00023180"/>
    </source>
</evidence>
<dbReference type="SMART" id="SM00918">
    <property type="entry name" value="Lig_chan-Glu_bd"/>
    <property type="match status" value="1"/>
</dbReference>
<reference evidence="28" key="2">
    <citation type="submission" date="2025-09" db="UniProtKB">
        <authorList>
            <consortium name="Ensembl"/>
        </authorList>
    </citation>
    <scope>IDENTIFICATION</scope>
</reference>
<keyword evidence="2 25" id="KW-1003">Cell membrane</keyword>
<evidence type="ECO:0000256" key="18">
    <source>
        <dbReference type="ARBA" id="ARBA00034104"/>
    </source>
</evidence>
<keyword evidence="4 25" id="KW-0812">Transmembrane</keyword>
<keyword evidence="13 25" id="KW-0675">Receptor</keyword>
<evidence type="ECO:0000256" key="9">
    <source>
        <dbReference type="ARBA" id="ARBA00023018"/>
    </source>
</evidence>